<reference evidence="5 6" key="1">
    <citation type="submission" date="2010-12" db="EMBL/GenBank/DDBJ databases">
        <title>Complete sequence of Bacillus cellulosilyticus DSM 2522.</title>
        <authorList>
            <consortium name="US DOE Joint Genome Institute"/>
            <person name="Lucas S."/>
            <person name="Copeland A."/>
            <person name="Lapidus A."/>
            <person name="Cheng J.-F."/>
            <person name="Bruce D."/>
            <person name="Goodwin L."/>
            <person name="Pitluck S."/>
            <person name="Chertkov O."/>
            <person name="Detter J.C."/>
            <person name="Han C."/>
            <person name="Tapia R."/>
            <person name="Land M."/>
            <person name="Hauser L."/>
            <person name="Jeffries C."/>
            <person name="Kyrpides N."/>
            <person name="Ivanova N."/>
            <person name="Mikhailova N."/>
            <person name="Brumm P."/>
            <person name="Mead D."/>
            <person name="Woyke T."/>
        </authorList>
    </citation>
    <scope>NUCLEOTIDE SEQUENCE [LARGE SCALE GENOMIC DNA]</scope>
    <source>
        <strain evidence="6">ATCC 21833 / DSM 2522 / FERM P-1141 / JCM 9156 / N-4</strain>
    </source>
</reference>
<dbReference type="Proteomes" id="UP000001401">
    <property type="component" value="Chromosome"/>
</dbReference>
<gene>
    <name evidence="5" type="ordered locus">Bcell_1179</name>
</gene>
<accession>E6TRS1</accession>
<dbReference type="eggNOG" id="COG0778">
    <property type="taxonomic scope" value="Bacteria"/>
</dbReference>
<dbReference type="SUPFAM" id="SSF55469">
    <property type="entry name" value="FMN-dependent nitroreductase-like"/>
    <property type="match status" value="2"/>
</dbReference>
<dbReference type="PANTHER" id="PTHR23026:SF90">
    <property type="entry name" value="IODOTYROSINE DEIODINASE 1"/>
    <property type="match status" value="1"/>
</dbReference>
<dbReference type="STRING" id="649639.Bcell_1179"/>
<evidence type="ECO:0000256" key="1">
    <source>
        <dbReference type="ARBA" id="ARBA00022630"/>
    </source>
</evidence>
<evidence type="ECO:0000313" key="5">
    <source>
        <dbReference type="EMBL" id="ADU29444.1"/>
    </source>
</evidence>
<keyword evidence="6" id="KW-1185">Reference proteome</keyword>
<protein>
    <submittedName>
        <fullName evidence="5">Nitroreductase</fullName>
    </submittedName>
</protein>
<dbReference type="HOGENOM" id="CLU_070562_1_0_9"/>
<dbReference type="OrthoDB" id="9814075at2"/>
<keyword evidence="1" id="KW-0285">Flavoprotein</keyword>
<proteinExistence type="predicted"/>
<dbReference type="AlphaFoldDB" id="E6TRS1"/>
<dbReference type="Pfam" id="PF14512">
    <property type="entry name" value="TM1586_NiRdase"/>
    <property type="match status" value="1"/>
</dbReference>
<name>E6TRS1_EVAC2</name>
<dbReference type="Gene3D" id="3.40.109.10">
    <property type="entry name" value="NADH Oxidase"/>
    <property type="match status" value="1"/>
</dbReference>
<keyword evidence="3" id="KW-0560">Oxidoreductase</keyword>
<organism evidence="5 6">
    <name type="scientific">Evansella cellulosilytica (strain ATCC 21833 / DSM 2522 / FERM P-1141 / JCM 9156 / N-4)</name>
    <name type="common">Bacillus cellulosilyticus</name>
    <dbReference type="NCBI Taxonomy" id="649639"/>
    <lineage>
        <taxon>Bacteria</taxon>
        <taxon>Bacillati</taxon>
        <taxon>Bacillota</taxon>
        <taxon>Bacilli</taxon>
        <taxon>Bacillales</taxon>
        <taxon>Bacillaceae</taxon>
        <taxon>Evansella</taxon>
    </lineage>
</organism>
<keyword evidence="2" id="KW-0288">FMN</keyword>
<dbReference type="PANTHER" id="PTHR23026">
    <property type="entry name" value="NADPH NITROREDUCTASE"/>
    <property type="match status" value="1"/>
</dbReference>
<dbReference type="InterPro" id="IPR050627">
    <property type="entry name" value="Nitroreductase/BluB"/>
</dbReference>
<dbReference type="EMBL" id="CP002394">
    <property type="protein sequence ID" value="ADU29444.1"/>
    <property type="molecule type" value="Genomic_DNA"/>
</dbReference>
<dbReference type="KEGG" id="bco:Bcell_1179"/>
<evidence type="ECO:0000256" key="3">
    <source>
        <dbReference type="ARBA" id="ARBA00023002"/>
    </source>
</evidence>
<sequence length="286" mass="32985">MQLEGKVIDTMRQRQSVRTYHDVALTEEHIKNIENYIEEIPRISPFGKIGNIEFIEVTSNRSEKGVKLGTYGFIKSQKGYLVGISEKDTYSLVKFAYNFQMLVLYLTELGLGTCWMGGTFSRKSFEKELIVSEGEFIPCVTPVGYPREKRRLFDKAIRAVAKSDNRKAWENLFFDESFHSSLSKDNAGQLELPLEMVRIGPSASNKQPWRLVVSKDRRQVHFYIEHTPNYSSSLGYDMQLLDIGIAMCQFDLACKELQLAGEWVVENPGMNVNNEQIEYLYTWKSR</sequence>
<evidence type="ECO:0000256" key="2">
    <source>
        <dbReference type="ARBA" id="ARBA00022643"/>
    </source>
</evidence>
<dbReference type="InterPro" id="IPR000415">
    <property type="entry name" value="Nitroreductase-like"/>
</dbReference>
<dbReference type="Gene3D" id="3.40.109.30">
    <property type="entry name" value="putative nitroreductase (tm1586), domain 2"/>
    <property type="match status" value="1"/>
</dbReference>
<dbReference type="GO" id="GO:0016491">
    <property type="term" value="F:oxidoreductase activity"/>
    <property type="evidence" value="ECO:0007669"/>
    <property type="project" value="UniProtKB-KW"/>
</dbReference>
<evidence type="ECO:0000259" key="4">
    <source>
        <dbReference type="Pfam" id="PF14512"/>
    </source>
</evidence>
<feature type="domain" description="Putative nitroreductase TM1586" evidence="4">
    <location>
        <begin position="7"/>
        <end position="253"/>
    </location>
</feature>
<dbReference type="InterPro" id="IPR029478">
    <property type="entry name" value="TM1586_NiRdase"/>
</dbReference>
<evidence type="ECO:0000313" key="6">
    <source>
        <dbReference type="Proteomes" id="UP000001401"/>
    </source>
</evidence>